<name>A0A1B6NQD2_9ZZZZ</name>
<dbReference type="AlphaFoldDB" id="A0A1B6NQD2"/>
<evidence type="ECO:0000313" key="1">
    <source>
        <dbReference type="EMBL" id="KTF05498.1"/>
    </source>
</evidence>
<organism evidence="1">
    <name type="scientific">marine sediment metagenome</name>
    <dbReference type="NCBI Taxonomy" id="412755"/>
    <lineage>
        <taxon>unclassified sequences</taxon>
        <taxon>metagenomes</taxon>
        <taxon>ecological metagenomes</taxon>
    </lineage>
</organism>
<feature type="non-terminal residue" evidence="1">
    <location>
        <position position="1"/>
    </location>
</feature>
<comment type="caution">
    <text evidence="1">The sequence shown here is derived from an EMBL/GenBank/DDBJ whole genome shotgun (WGS) entry which is preliminary data.</text>
</comment>
<accession>A0A1B6NQD2</accession>
<protein>
    <submittedName>
        <fullName evidence="1">Carboxymuconolactone decarboxylase</fullName>
    </submittedName>
</protein>
<sequence>GKEGLIELTSIILQINSWNRISVSLQFQPSI</sequence>
<reference evidence="1" key="1">
    <citation type="submission" date="2013-11" db="EMBL/GenBank/DDBJ databases">
        <title>Microbial diversity, functional groups and degradation webs in Northern and Southern Mediterranean and Red Sea marine crude oil polluted sites.</title>
        <authorList>
            <person name="Daffonchio D."/>
            <person name="Mapelli F."/>
            <person name="Ferrer M."/>
            <person name="Richter M."/>
            <person name="Cherif A."/>
            <person name="Malkawi H.I."/>
            <person name="Yakimov M.M."/>
            <person name="Abdel-Fattah Y.R."/>
            <person name="Blaghen M."/>
            <person name="Golyshin P.N."/>
            <person name="Kalogerakis N."/>
            <person name="Boon N."/>
            <person name="Magagnini M."/>
            <person name="Fava F."/>
        </authorList>
    </citation>
    <scope>NUCLEOTIDE SEQUENCE</scope>
</reference>
<gene>
    <name evidence="1" type="ORF">MGSAQ_003006</name>
</gene>
<proteinExistence type="predicted"/>
<dbReference type="EMBL" id="AYSL01001752">
    <property type="protein sequence ID" value="KTF05498.1"/>
    <property type="molecule type" value="Genomic_DNA"/>
</dbReference>